<dbReference type="EMBL" id="AAPJ01000001">
    <property type="protein sequence ID" value="EAS50976.1"/>
    <property type="molecule type" value="Genomic_DNA"/>
</dbReference>
<protein>
    <submittedName>
        <fullName evidence="2">Uncharacterized protein</fullName>
    </submittedName>
</protein>
<dbReference type="BioCyc" id="AURANTIMONAS:SI859A1_01781-MONOMER"/>
<dbReference type="Proteomes" id="UP000000321">
    <property type="component" value="Unassembled WGS sequence"/>
</dbReference>
<comment type="caution">
    <text evidence="2">The sequence shown here is derived from an EMBL/GenBank/DDBJ whole genome shotgun (WGS) entry which is preliminary data.</text>
</comment>
<dbReference type="HOGENOM" id="CLU_2220160_0_0_5"/>
<organism evidence="2 3">
    <name type="scientific">Aurantimonas manganoxydans (strain ATCC BAA-1229 / DSM 21871 / SI85-9A1)</name>
    <dbReference type="NCBI Taxonomy" id="287752"/>
    <lineage>
        <taxon>Bacteria</taxon>
        <taxon>Pseudomonadati</taxon>
        <taxon>Pseudomonadota</taxon>
        <taxon>Alphaproteobacteria</taxon>
        <taxon>Hyphomicrobiales</taxon>
        <taxon>Aurantimonadaceae</taxon>
        <taxon>Aurantimonas</taxon>
    </lineage>
</organism>
<feature type="compositionally biased region" description="Low complexity" evidence="1">
    <location>
        <begin position="69"/>
        <end position="89"/>
    </location>
</feature>
<name>Q1YNQ3_AURMS</name>
<feature type="region of interest" description="Disordered" evidence="1">
    <location>
        <begin position="46"/>
        <end position="106"/>
    </location>
</feature>
<evidence type="ECO:0000313" key="3">
    <source>
        <dbReference type="Proteomes" id="UP000000321"/>
    </source>
</evidence>
<dbReference type="AlphaFoldDB" id="Q1YNQ3"/>
<sequence>MTIPSCSVPPEAMAKGPPCRMSVPHPETWNAYSPRADFAAWASAVSSTEPPRRETSSSHRIGASADRVTAGPAKAAVVAPRRTRAAASRWRGRSNGMAGLINGMGT</sequence>
<keyword evidence="3" id="KW-1185">Reference proteome</keyword>
<evidence type="ECO:0000256" key="1">
    <source>
        <dbReference type="SAM" id="MobiDB-lite"/>
    </source>
</evidence>
<evidence type="ECO:0000313" key="2">
    <source>
        <dbReference type="EMBL" id="EAS50976.1"/>
    </source>
</evidence>
<gene>
    <name evidence="2" type="ORF">SI859A1_01781</name>
</gene>
<accession>Q1YNQ3</accession>
<proteinExistence type="predicted"/>
<reference evidence="2 3" key="1">
    <citation type="journal article" date="2008" name="Appl. Environ. Microbiol.">
        <title>Genomic insights into Mn(II) oxidation by the marine alphaproteobacterium Aurantimonas sp. strain SI85-9A1.</title>
        <authorList>
            <person name="Dick G.J."/>
            <person name="Podell S."/>
            <person name="Johnson H.A."/>
            <person name="Rivera-Espinoza Y."/>
            <person name="Bernier-Latmani R."/>
            <person name="McCarthy J.K."/>
            <person name="Torpey J.W."/>
            <person name="Clement B.G."/>
            <person name="Gaasterland T."/>
            <person name="Tebo B.M."/>
        </authorList>
    </citation>
    <scope>NUCLEOTIDE SEQUENCE [LARGE SCALE GENOMIC DNA]</scope>
    <source>
        <strain evidence="2 3">SI85-9A1</strain>
    </source>
</reference>
<feature type="region of interest" description="Disordered" evidence="1">
    <location>
        <begin position="1"/>
        <end position="23"/>
    </location>
</feature>